<keyword evidence="9" id="KW-1185">Reference proteome</keyword>
<keyword evidence="3 5" id="KW-0520">NAD</keyword>
<dbReference type="Pfam" id="PF02812">
    <property type="entry name" value="ELFV_dehydrog_N"/>
    <property type="match status" value="1"/>
</dbReference>
<name>A0A1W1W7L4_SULTA</name>
<comment type="similarity">
    <text evidence="1 6">Belongs to the Glu/Leu/Phe/Val dehydrogenases family.</text>
</comment>
<gene>
    <name evidence="8" type="ORF">SAMN00768000_0512</name>
</gene>
<evidence type="ECO:0000256" key="4">
    <source>
        <dbReference type="PIRSR" id="PIRSR000188-1"/>
    </source>
</evidence>
<dbReference type="InterPro" id="IPR046346">
    <property type="entry name" value="Aminoacid_DH-like_N_sf"/>
</dbReference>
<dbReference type="PANTHER" id="PTHR42722">
    <property type="entry name" value="LEUCINE DEHYDROGENASE"/>
    <property type="match status" value="1"/>
</dbReference>
<dbReference type="InterPro" id="IPR006095">
    <property type="entry name" value="Glu/Leu/Phe/Val/Trp_DH"/>
</dbReference>
<accession>A0A1W1W7L4</accession>
<evidence type="ECO:0000313" key="9">
    <source>
        <dbReference type="Proteomes" id="UP000192660"/>
    </source>
</evidence>
<evidence type="ECO:0000256" key="6">
    <source>
        <dbReference type="RuleBase" id="RU004417"/>
    </source>
</evidence>
<dbReference type="CDD" id="cd01075">
    <property type="entry name" value="NAD_bind_Leu_Phe_Val_DH"/>
    <property type="match status" value="1"/>
</dbReference>
<sequence>MEIFKEMAKHGHEQLIFNFDHTTGLKAIIAIHNTTLGPALGGCRMLPYVSEEQAIEDALRLSEGMTYKAAAAGLDFGGGKAVIIGDPANDKSEALFRAFGRFLDTLGGRYLVGEDVGTNEQDLLHCAKETSYIVGLPEAYGGSGDTGDMTAVGVIAAIQAALTYRFGTPSLKGRRIAIQGLGKVGYQLARHAHDEGADVVAADINPHVVGKAASELHIEPADPWTILETHCDILAPCALGNVVNHETIDKLDCQIIAGSANNQLEDVSMGELLRERGILYAPDFITNAGGLIQVANELTGYREDRVRHQVENIYELLLSVFQRADEDQRSTVSVAMEMVEERINMLHNIHRIFAEHYSK</sequence>
<dbReference type="Proteomes" id="UP000192660">
    <property type="component" value="Unassembled WGS sequence"/>
</dbReference>
<dbReference type="STRING" id="28034.BFX07_10330"/>
<dbReference type="SUPFAM" id="SSF51735">
    <property type="entry name" value="NAD(P)-binding Rossmann-fold domains"/>
    <property type="match status" value="1"/>
</dbReference>
<dbReference type="Pfam" id="PF00208">
    <property type="entry name" value="ELFV_dehydrog"/>
    <property type="match status" value="2"/>
</dbReference>
<organism evidence="8 9">
    <name type="scientific">Sulfobacillus thermosulfidooxidans (strain DSM 9293 / VKM B-1269 / AT-1)</name>
    <dbReference type="NCBI Taxonomy" id="929705"/>
    <lineage>
        <taxon>Bacteria</taxon>
        <taxon>Bacillati</taxon>
        <taxon>Bacillota</taxon>
        <taxon>Clostridia</taxon>
        <taxon>Eubacteriales</taxon>
        <taxon>Clostridiales Family XVII. Incertae Sedis</taxon>
        <taxon>Sulfobacillus</taxon>
    </lineage>
</organism>
<feature type="domain" description="Glutamate/phenylalanine/leucine/valine/L-tryptophan dehydrogenase C-terminal" evidence="7">
    <location>
        <begin position="144"/>
        <end position="351"/>
    </location>
</feature>
<dbReference type="PRINTS" id="PR00082">
    <property type="entry name" value="GLFDHDRGNASE"/>
</dbReference>
<dbReference type="PANTHER" id="PTHR42722:SF1">
    <property type="entry name" value="VALINE DEHYDROGENASE"/>
    <property type="match status" value="1"/>
</dbReference>
<dbReference type="GO" id="GO:0006520">
    <property type="term" value="P:amino acid metabolic process"/>
    <property type="evidence" value="ECO:0007669"/>
    <property type="project" value="InterPro"/>
</dbReference>
<protein>
    <submittedName>
        <fullName evidence="8">Leucine dehydrogenase</fullName>
    </submittedName>
</protein>
<dbReference type="InterPro" id="IPR006097">
    <property type="entry name" value="Glu/Leu/Phe/Val/Trp_DH_dimer"/>
</dbReference>
<evidence type="ECO:0000256" key="3">
    <source>
        <dbReference type="ARBA" id="ARBA00023027"/>
    </source>
</evidence>
<dbReference type="FunFam" id="3.40.50.10860:FF:000010">
    <property type="entry name" value="Leucine dehydrogenase"/>
    <property type="match status" value="1"/>
</dbReference>
<dbReference type="EMBL" id="FWWY01000001">
    <property type="protein sequence ID" value="SMC02291.1"/>
    <property type="molecule type" value="Genomic_DNA"/>
</dbReference>
<dbReference type="OrthoDB" id="9803297at2"/>
<dbReference type="InterPro" id="IPR036291">
    <property type="entry name" value="NAD(P)-bd_dom_sf"/>
</dbReference>
<proteinExistence type="inferred from homology"/>
<dbReference type="PIRSF" id="PIRSF000188">
    <property type="entry name" value="Phe_leu_dh"/>
    <property type="match status" value="1"/>
</dbReference>
<dbReference type="Gene3D" id="3.40.50.10860">
    <property type="entry name" value="Leucine Dehydrogenase, chain A, domain 1"/>
    <property type="match status" value="1"/>
</dbReference>
<dbReference type="SMART" id="SM00839">
    <property type="entry name" value="ELFV_dehydrog"/>
    <property type="match status" value="1"/>
</dbReference>
<dbReference type="InterPro" id="IPR033524">
    <property type="entry name" value="Glu/Leu/Phe/Val_DH_AS"/>
</dbReference>
<dbReference type="InterPro" id="IPR016211">
    <property type="entry name" value="Glu/Phe/Leu/Val/Trp_DH_bac/arc"/>
</dbReference>
<dbReference type="InterPro" id="IPR006096">
    <property type="entry name" value="Glu/Leu/Phe/Val/Trp_DH_C"/>
</dbReference>
<reference evidence="9" key="1">
    <citation type="submission" date="2017-04" db="EMBL/GenBank/DDBJ databases">
        <authorList>
            <person name="Varghese N."/>
            <person name="Submissions S."/>
        </authorList>
    </citation>
    <scope>NUCLEOTIDE SEQUENCE [LARGE SCALE GENOMIC DNA]</scope>
    <source>
        <strain evidence="9">DSM 9293</strain>
    </source>
</reference>
<keyword evidence="5" id="KW-0547">Nucleotide-binding</keyword>
<evidence type="ECO:0000256" key="5">
    <source>
        <dbReference type="PIRSR" id="PIRSR000188-2"/>
    </source>
</evidence>
<evidence type="ECO:0000313" key="8">
    <source>
        <dbReference type="EMBL" id="SMC02291.1"/>
    </source>
</evidence>
<dbReference type="SUPFAM" id="SSF53223">
    <property type="entry name" value="Aminoacid dehydrogenase-like, N-terminal domain"/>
    <property type="match status" value="1"/>
</dbReference>
<dbReference type="AlphaFoldDB" id="A0A1W1W7L4"/>
<dbReference type="RefSeq" id="WP_020376385.1">
    <property type="nucleotide sequence ID" value="NZ_FWWY01000001.1"/>
</dbReference>
<dbReference type="GO" id="GO:0000166">
    <property type="term" value="F:nucleotide binding"/>
    <property type="evidence" value="ECO:0007669"/>
    <property type="project" value="UniProtKB-KW"/>
</dbReference>
<feature type="active site" description="Proton donor/acceptor" evidence="4">
    <location>
        <position position="80"/>
    </location>
</feature>
<evidence type="ECO:0000256" key="1">
    <source>
        <dbReference type="ARBA" id="ARBA00006382"/>
    </source>
</evidence>
<evidence type="ECO:0000259" key="7">
    <source>
        <dbReference type="SMART" id="SM00839"/>
    </source>
</evidence>
<dbReference type="GO" id="GO:0016639">
    <property type="term" value="F:oxidoreductase activity, acting on the CH-NH2 group of donors, NAD or NADP as acceptor"/>
    <property type="evidence" value="ECO:0007669"/>
    <property type="project" value="InterPro"/>
</dbReference>
<feature type="binding site" evidence="5">
    <location>
        <begin position="180"/>
        <end position="185"/>
    </location>
    <ligand>
        <name>NAD(+)</name>
        <dbReference type="ChEBI" id="CHEBI:57540"/>
    </ligand>
</feature>
<dbReference type="Gene3D" id="3.40.50.720">
    <property type="entry name" value="NAD(P)-binding Rossmann-like Domain"/>
    <property type="match status" value="1"/>
</dbReference>
<keyword evidence="2 6" id="KW-0560">Oxidoreductase</keyword>
<dbReference type="PROSITE" id="PS00074">
    <property type="entry name" value="GLFV_DEHYDROGENASE"/>
    <property type="match status" value="1"/>
</dbReference>
<evidence type="ECO:0000256" key="2">
    <source>
        <dbReference type="ARBA" id="ARBA00023002"/>
    </source>
</evidence>